<reference evidence="1" key="1">
    <citation type="submission" date="2021-01" db="EMBL/GenBank/DDBJ databases">
        <authorList>
            <person name="Corre E."/>
            <person name="Pelletier E."/>
            <person name="Niang G."/>
            <person name="Scheremetjew M."/>
            <person name="Finn R."/>
            <person name="Kale V."/>
            <person name="Holt S."/>
            <person name="Cochrane G."/>
            <person name="Meng A."/>
            <person name="Brown T."/>
            <person name="Cohen L."/>
        </authorList>
    </citation>
    <scope>NUCLEOTIDE SEQUENCE</scope>
    <source>
        <strain evidence="1">NIES-381</strain>
    </source>
</reference>
<gene>
    <name evidence="1" type="ORF">EGYM00392_LOCUS49622</name>
</gene>
<proteinExistence type="predicted"/>
<protein>
    <submittedName>
        <fullName evidence="1">Uncharacterized protein</fullName>
    </submittedName>
</protein>
<name>A0A7S1JB99_9EUGL</name>
<sequence length="103" mass="11716">MNKSGNDGFARRNMGVPRCRNCLKDGSYICSMYASKNVHTHAQMDISDARSAMPERDCFYICSMHARQNVLLHLHVWQKKRNLSCPLDGKIMFCGMPLHSPLA</sequence>
<accession>A0A7S1JB99</accession>
<organism evidence="1">
    <name type="scientific">Eutreptiella gymnastica</name>
    <dbReference type="NCBI Taxonomy" id="73025"/>
    <lineage>
        <taxon>Eukaryota</taxon>
        <taxon>Discoba</taxon>
        <taxon>Euglenozoa</taxon>
        <taxon>Euglenida</taxon>
        <taxon>Spirocuta</taxon>
        <taxon>Euglenophyceae</taxon>
        <taxon>Eutreptiales</taxon>
        <taxon>Eutreptiaceae</taxon>
        <taxon>Eutreptiella</taxon>
    </lineage>
</organism>
<dbReference type="EMBL" id="HBGA01133889">
    <property type="protein sequence ID" value="CAD9038460.1"/>
    <property type="molecule type" value="Transcribed_RNA"/>
</dbReference>
<dbReference type="AlphaFoldDB" id="A0A7S1JB99"/>
<evidence type="ECO:0000313" key="1">
    <source>
        <dbReference type="EMBL" id="CAD9038460.1"/>
    </source>
</evidence>